<proteinExistence type="predicted"/>
<evidence type="ECO:0000313" key="2">
    <source>
        <dbReference type="Proteomes" id="UP000243342"/>
    </source>
</evidence>
<sequence length="529" mass="55308">MSSHPLHLLAPAVPPRLLRDLLDRLPDPASVLRGALPDALVDALPPEATAGNPMLTPRQVLRLARRGADVYRHAMATPAVRHLLAARGTVRPRDGDAPDALRPLLPHHPAATAAALGEADGLTDAEWHAVTTGAPFAPLAPAHLVTLLRADPEGAAHHLAIPHDPDALVAALPALHARRHLPLPVRAALLAALPGALPPDLVRAFLDHRTHAPVPAGPLRAVAVRAVRAQGLDPAGIVTGTAPVRDLARLLVPYDAAGAWRHDGPDAAWRPSPEYLPMLDALRTALDPLGGPQLVATAYAFTRYPGTLPELLAATAKATAPHTTVPALPYRRDSPVATQRAALDALHLLLEHARPDEAARVIARMPPRDTLALARRAAGWLHRNRRHYRSDQAGGLGVLEAIAAHSPHAQVRARLRAEAEAGIADLGSSLGAASQPDILGCLARHGVPIGGPVPARTPDGPGEPPRTAERVLADPVRAPRALAATAAALGEDLDAWTVALRLLPGFRGDVDAWLATAAGIAKSPRAPGA</sequence>
<name>A0A1J7BIW5_9ACTN</name>
<dbReference type="AlphaFoldDB" id="A0A1J7BIW5"/>
<dbReference type="STRING" id="1428644.BIV57_05015"/>
<accession>A0A1J7BIW5</accession>
<dbReference type="Proteomes" id="UP000243342">
    <property type="component" value="Unassembled WGS sequence"/>
</dbReference>
<dbReference type="RefSeq" id="WP_071655434.1">
    <property type="nucleotide sequence ID" value="NZ_MLCF01000017.1"/>
</dbReference>
<comment type="caution">
    <text evidence="1">The sequence shown here is derived from an EMBL/GenBank/DDBJ whole genome shotgun (WGS) entry which is preliminary data.</text>
</comment>
<organism evidence="1 2">
    <name type="scientific">Mangrovactinospora gilvigrisea</name>
    <dbReference type="NCBI Taxonomy" id="1428644"/>
    <lineage>
        <taxon>Bacteria</taxon>
        <taxon>Bacillati</taxon>
        <taxon>Actinomycetota</taxon>
        <taxon>Actinomycetes</taxon>
        <taxon>Kitasatosporales</taxon>
        <taxon>Streptomycetaceae</taxon>
        <taxon>Mangrovactinospora</taxon>
    </lineage>
</organism>
<keyword evidence="2" id="KW-1185">Reference proteome</keyword>
<dbReference type="EMBL" id="MLCF01000017">
    <property type="protein sequence ID" value="OIV38615.1"/>
    <property type="molecule type" value="Genomic_DNA"/>
</dbReference>
<gene>
    <name evidence="1" type="ORF">BIV57_05015</name>
</gene>
<protein>
    <submittedName>
        <fullName evidence="1">Uncharacterized protein</fullName>
    </submittedName>
</protein>
<evidence type="ECO:0000313" key="1">
    <source>
        <dbReference type="EMBL" id="OIV38615.1"/>
    </source>
</evidence>
<reference evidence="1 2" key="1">
    <citation type="submission" date="2016-10" db="EMBL/GenBank/DDBJ databases">
        <title>Genome sequence of Streptomyces gilvigriseus MUSC 26.</title>
        <authorList>
            <person name="Lee L.-H."/>
            <person name="Ser H.-L."/>
        </authorList>
    </citation>
    <scope>NUCLEOTIDE SEQUENCE [LARGE SCALE GENOMIC DNA]</scope>
    <source>
        <strain evidence="1 2">MUSC 26</strain>
    </source>
</reference>